<feature type="domain" description="CDI immunity protein" evidence="1">
    <location>
        <begin position="9"/>
        <end position="104"/>
    </location>
</feature>
<comment type="caution">
    <text evidence="2">The sequence shown here is derived from an EMBL/GenBank/DDBJ whole genome shotgun (WGS) entry which is preliminary data.</text>
</comment>
<dbReference type="InterPro" id="IPR041256">
    <property type="entry name" value="CdiI_4"/>
</dbReference>
<gene>
    <name evidence="2" type="ORF">BSK56_33520</name>
</gene>
<protein>
    <recommendedName>
        <fullName evidence="1">CDI immunity protein domain-containing protein</fullName>
    </recommendedName>
</protein>
<dbReference type="Pfam" id="PF18624">
    <property type="entry name" value="CdiI_4"/>
    <property type="match status" value="1"/>
</dbReference>
<evidence type="ECO:0000313" key="2">
    <source>
        <dbReference type="EMBL" id="OMD34586.1"/>
    </source>
</evidence>
<sequence>MVNIEHSPIHHLINACYHQGSFKKAVKYLSTKVGFGIDLGDFTFWNDLDEYDKALYEDEFNGIHIELGSESVILDYEIFYYYLELAAKRYIEKKQEDEQDFQEYFENMKKILNIKGIV</sequence>
<name>A0ABX3GT83_PAEBO</name>
<dbReference type="CDD" id="cd20688">
    <property type="entry name" value="CdiI_Ecoli_Nm-like"/>
    <property type="match status" value="1"/>
</dbReference>
<dbReference type="EMBL" id="MPTB01000117">
    <property type="protein sequence ID" value="OMD34586.1"/>
    <property type="molecule type" value="Genomic_DNA"/>
</dbReference>
<proteinExistence type="predicted"/>
<accession>A0ABX3GT83</accession>
<keyword evidence="3" id="KW-1185">Reference proteome</keyword>
<reference evidence="2 3" key="1">
    <citation type="submission" date="2016-10" db="EMBL/GenBank/DDBJ databases">
        <title>Paenibacillus species isolates.</title>
        <authorList>
            <person name="Beno S.M."/>
        </authorList>
    </citation>
    <scope>NUCLEOTIDE SEQUENCE [LARGE SCALE GENOMIC DNA]</scope>
    <source>
        <strain evidence="2 3">FSL H7-0744</strain>
    </source>
</reference>
<organism evidence="2 3">
    <name type="scientific">Paenibacillus borealis</name>
    <dbReference type="NCBI Taxonomy" id="160799"/>
    <lineage>
        <taxon>Bacteria</taxon>
        <taxon>Bacillati</taxon>
        <taxon>Bacillota</taxon>
        <taxon>Bacilli</taxon>
        <taxon>Bacillales</taxon>
        <taxon>Paenibacillaceae</taxon>
        <taxon>Paenibacillus</taxon>
    </lineage>
</organism>
<evidence type="ECO:0000313" key="3">
    <source>
        <dbReference type="Proteomes" id="UP000187412"/>
    </source>
</evidence>
<dbReference type="Proteomes" id="UP000187412">
    <property type="component" value="Unassembled WGS sequence"/>
</dbReference>
<evidence type="ECO:0000259" key="1">
    <source>
        <dbReference type="Pfam" id="PF18624"/>
    </source>
</evidence>